<protein>
    <submittedName>
        <fullName evidence="2">Conjugal transfer protein TraK</fullName>
    </submittedName>
</protein>
<feature type="transmembrane region" description="Helical" evidence="1">
    <location>
        <begin position="20"/>
        <end position="41"/>
    </location>
</feature>
<dbReference type="Proteomes" id="UP001262582">
    <property type="component" value="Unassembled WGS sequence"/>
</dbReference>
<keyword evidence="1" id="KW-0812">Transmembrane</keyword>
<reference evidence="2 3" key="1">
    <citation type="submission" date="2023-09" db="EMBL/GenBank/DDBJ databases">
        <authorList>
            <person name="Rey-Velasco X."/>
        </authorList>
    </citation>
    <scope>NUCLEOTIDE SEQUENCE [LARGE SCALE GENOMIC DNA]</scope>
    <source>
        <strain evidence="2 3">F117</strain>
    </source>
</reference>
<evidence type="ECO:0000313" key="3">
    <source>
        <dbReference type="Proteomes" id="UP001262582"/>
    </source>
</evidence>
<dbReference type="RefSeq" id="WP_311504258.1">
    <property type="nucleotide sequence ID" value="NZ_JAVRHK010000013.1"/>
</dbReference>
<proteinExistence type="predicted"/>
<comment type="caution">
    <text evidence="2">The sequence shown here is derived from an EMBL/GenBank/DDBJ whole genome shotgun (WGS) entry which is preliminary data.</text>
</comment>
<dbReference type="PROSITE" id="PS51257">
    <property type="entry name" value="PROKAR_LIPOPROTEIN"/>
    <property type="match status" value="1"/>
</dbReference>
<organism evidence="2 3">
    <name type="scientific">Autumnicola musiva</name>
    <dbReference type="NCBI Taxonomy" id="3075589"/>
    <lineage>
        <taxon>Bacteria</taxon>
        <taxon>Pseudomonadati</taxon>
        <taxon>Bacteroidota</taxon>
        <taxon>Flavobacteriia</taxon>
        <taxon>Flavobacteriales</taxon>
        <taxon>Flavobacteriaceae</taxon>
        <taxon>Autumnicola</taxon>
    </lineage>
</organism>
<sequence length="206" mass="23991">MSKKISPYRNIFQVLKLNRLVSISVSIGAFCACMFSGFLVYKMHRDAVEHAFAINTRGEVIPLSWQLRRDNLKVEALAHLELFHRYFYGLSPAGYQEQLEKALWLGNSTVDNVYRQKRADGVYNRILQYALVQQIDTVKSEVELDQAPYSFRTRTVFRINRGMIEDTYELITTGKLLPVERRFPENTHGLLITDFFEARLHKLPVE</sequence>
<accession>A0ABU3D8R4</accession>
<gene>
    <name evidence="2" type="ORF">RM539_15145</name>
</gene>
<keyword evidence="3" id="KW-1185">Reference proteome</keyword>
<name>A0ABU3D8R4_9FLAO</name>
<evidence type="ECO:0000256" key="1">
    <source>
        <dbReference type="SAM" id="Phobius"/>
    </source>
</evidence>
<keyword evidence="1" id="KW-1133">Transmembrane helix</keyword>
<evidence type="ECO:0000313" key="2">
    <source>
        <dbReference type="EMBL" id="MDT0677918.1"/>
    </source>
</evidence>
<keyword evidence="1" id="KW-0472">Membrane</keyword>
<dbReference type="EMBL" id="JAVRHK010000013">
    <property type="protein sequence ID" value="MDT0677918.1"/>
    <property type="molecule type" value="Genomic_DNA"/>
</dbReference>